<dbReference type="Proteomes" id="UP001519332">
    <property type="component" value="Unassembled WGS sequence"/>
</dbReference>
<reference evidence="7 8" key="1">
    <citation type="submission" date="2021-03" db="EMBL/GenBank/DDBJ databases">
        <title>Sequencing the genomes of 1000 actinobacteria strains.</title>
        <authorList>
            <person name="Klenk H.-P."/>
        </authorList>
    </citation>
    <scope>NUCLEOTIDE SEQUENCE [LARGE SCALE GENOMIC DNA]</scope>
    <source>
        <strain evidence="7 8">DSM 46670</strain>
    </source>
</reference>
<evidence type="ECO:0000313" key="7">
    <source>
        <dbReference type="EMBL" id="MBP2326324.1"/>
    </source>
</evidence>
<name>A0ABS4TPK4_9PSEU</name>
<feature type="domain" description="UDP N-acetylglucosamine O-acyltransferase C-terminal" evidence="6">
    <location>
        <begin position="148"/>
        <end position="218"/>
    </location>
</feature>
<proteinExistence type="predicted"/>
<dbReference type="Pfam" id="PF00132">
    <property type="entry name" value="Hexapep"/>
    <property type="match status" value="2"/>
</dbReference>
<accession>A0ABS4TPK4</accession>
<dbReference type="EC" id="2.3.1.129" evidence="7"/>
<dbReference type="Pfam" id="PF13720">
    <property type="entry name" value="Acetyltransf_11"/>
    <property type="match status" value="1"/>
</dbReference>
<dbReference type="Gene3D" id="2.160.10.10">
    <property type="entry name" value="Hexapeptide repeat proteins"/>
    <property type="match status" value="1"/>
</dbReference>
<keyword evidence="8" id="KW-1185">Reference proteome</keyword>
<keyword evidence="1" id="KW-0444">Lipid biosynthesis</keyword>
<dbReference type="NCBIfam" id="NF003657">
    <property type="entry name" value="PRK05289.1"/>
    <property type="match status" value="1"/>
</dbReference>
<dbReference type="PIRSF" id="PIRSF000456">
    <property type="entry name" value="UDP-GlcNAc_acltr"/>
    <property type="match status" value="1"/>
</dbReference>
<dbReference type="InterPro" id="IPR011004">
    <property type="entry name" value="Trimer_LpxA-like_sf"/>
</dbReference>
<dbReference type="InterPro" id="IPR029098">
    <property type="entry name" value="Acetyltransf_C"/>
</dbReference>
<dbReference type="InterPro" id="IPR010137">
    <property type="entry name" value="Lipid_A_LpxA"/>
</dbReference>
<keyword evidence="4" id="KW-0443">Lipid metabolism</keyword>
<keyword evidence="3 7" id="KW-0808">Transferase</keyword>
<dbReference type="GO" id="GO:0008780">
    <property type="term" value="F:acyl-[acyl-carrier-protein]-UDP-N-acetylglucosamine O-acyltransferase activity"/>
    <property type="evidence" value="ECO:0007669"/>
    <property type="project" value="UniProtKB-EC"/>
</dbReference>
<evidence type="ECO:0000256" key="3">
    <source>
        <dbReference type="ARBA" id="ARBA00022679"/>
    </source>
</evidence>
<dbReference type="SUPFAM" id="SSF51161">
    <property type="entry name" value="Trimeric LpxA-like enzymes"/>
    <property type="match status" value="1"/>
</dbReference>
<dbReference type="PANTHER" id="PTHR43480">
    <property type="entry name" value="ACYL-[ACYL-CARRIER-PROTEIN]--UDP-N-ACETYLGLUCOSAMINE O-ACYLTRANSFERASE"/>
    <property type="match status" value="1"/>
</dbReference>
<evidence type="ECO:0000256" key="1">
    <source>
        <dbReference type="ARBA" id="ARBA00022516"/>
    </source>
</evidence>
<evidence type="ECO:0000313" key="8">
    <source>
        <dbReference type="Proteomes" id="UP001519332"/>
    </source>
</evidence>
<keyword evidence="5 7" id="KW-0012">Acyltransferase</keyword>
<evidence type="ECO:0000256" key="5">
    <source>
        <dbReference type="ARBA" id="ARBA00023315"/>
    </source>
</evidence>
<protein>
    <submittedName>
        <fullName evidence="7">UDP-N-acetylglucosamine acyltransferase</fullName>
        <ecNumber evidence="7">2.3.1.129</ecNumber>
    </submittedName>
</protein>
<organism evidence="7 8">
    <name type="scientific">Kibdelosporangium banguiense</name>
    <dbReference type="NCBI Taxonomy" id="1365924"/>
    <lineage>
        <taxon>Bacteria</taxon>
        <taxon>Bacillati</taxon>
        <taxon>Actinomycetota</taxon>
        <taxon>Actinomycetes</taxon>
        <taxon>Pseudonocardiales</taxon>
        <taxon>Pseudonocardiaceae</taxon>
        <taxon>Kibdelosporangium</taxon>
    </lineage>
</organism>
<dbReference type="PANTHER" id="PTHR43480:SF1">
    <property type="entry name" value="ACYL-[ACYL-CARRIER-PROTEIN]--UDP-N-ACETYLGLUCOSAMINE O-ACYLTRANSFERASE, MITOCHONDRIAL-RELATED"/>
    <property type="match status" value="1"/>
</dbReference>
<sequence>MSSAAEVADDVEIGPYAVVHAGVRLAPGVRIDAHAVIGGEPQDLSFTGGVTYLEVGRDTAIREGAVIHRATTSARPTRIGAKCLIMGQTHIGHDCWIGDGVVVSQQAGIAGHVTIGDGAVIGGMCGVHQHVRIGTQAMVAAMAKVNRDVLPFCAVDGNPATHRALNVVGLRRAGVANADYRALRSAFQRLRAGQELDDVGGLVDQLAQFLAEKSLRGIASFQREVA</sequence>
<evidence type="ECO:0000256" key="4">
    <source>
        <dbReference type="ARBA" id="ARBA00023098"/>
    </source>
</evidence>
<evidence type="ECO:0000256" key="2">
    <source>
        <dbReference type="ARBA" id="ARBA00022556"/>
    </source>
</evidence>
<keyword evidence="2" id="KW-0441">Lipid A biosynthesis</keyword>
<dbReference type="InterPro" id="IPR001451">
    <property type="entry name" value="Hexapep"/>
</dbReference>
<gene>
    <name evidence="7" type="ORF">JOF56_006709</name>
</gene>
<evidence type="ECO:0000259" key="6">
    <source>
        <dbReference type="Pfam" id="PF13720"/>
    </source>
</evidence>
<comment type="caution">
    <text evidence="7">The sequence shown here is derived from an EMBL/GenBank/DDBJ whole genome shotgun (WGS) entry which is preliminary data.</text>
</comment>
<dbReference type="EMBL" id="JAGINW010000001">
    <property type="protein sequence ID" value="MBP2326324.1"/>
    <property type="molecule type" value="Genomic_DNA"/>
</dbReference>